<dbReference type="SUPFAM" id="SSF81338">
    <property type="entry name" value="Aquaporin-like"/>
    <property type="match status" value="1"/>
</dbReference>
<dbReference type="InterPro" id="IPR034294">
    <property type="entry name" value="Aquaporin_transptr"/>
</dbReference>
<dbReference type="GO" id="GO:0005886">
    <property type="term" value="C:plasma membrane"/>
    <property type="evidence" value="ECO:0007669"/>
    <property type="project" value="UniProtKB-SubCell"/>
</dbReference>
<evidence type="ECO:0000256" key="6">
    <source>
        <dbReference type="ARBA" id="ARBA00022989"/>
    </source>
</evidence>
<dbReference type="Gene3D" id="1.20.1080.10">
    <property type="entry name" value="Glycerol uptake facilitator protein"/>
    <property type="match status" value="1"/>
</dbReference>
<keyword evidence="11" id="KW-1185">Reference proteome</keyword>
<protein>
    <submittedName>
        <fullName evidence="10">Aquaporin Z</fullName>
    </submittedName>
</protein>
<evidence type="ECO:0000313" key="11">
    <source>
        <dbReference type="Proteomes" id="UP000198866"/>
    </source>
</evidence>
<evidence type="ECO:0000256" key="1">
    <source>
        <dbReference type="ARBA" id="ARBA00004651"/>
    </source>
</evidence>
<gene>
    <name evidence="10" type="ORF">SAMN05192539_1002364</name>
</gene>
<dbReference type="InterPro" id="IPR022357">
    <property type="entry name" value="MIP_CS"/>
</dbReference>
<evidence type="ECO:0000256" key="3">
    <source>
        <dbReference type="ARBA" id="ARBA00022448"/>
    </source>
</evidence>
<feature type="transmembrane region" description="Helical" evidence="9">
    <location>
        <begin position="161"/>
        <end position="178"/>
    </location>
</feature>
<keyword evidence="4" id="KW-1003">Cell membrane</keyword>
<evidence type="ECO:0000256" key="9">
    <source>
        <dbReference type="SAM" id="Phobius"/>
    </source>
</evidence>
<feature type="transmembrane region" description="Helical" evidence="9">
    <location>
        <begin position="38"/>
        <end position="56"/>
    </location>
</feature>
<dbReference type="AlphaFoldDB" id="A0A1H6RM96"/>
<proteinExistence type="inferred from homology"/>
<dbReference type="PANTHER" id="PTHR19139">
    <property type="entry name" value="AQUAPORIN TRANSPORTER"/>
    <property type="match status" value="1"/>
</dbReference>
<feature type="transmembrane region" description="Helical" evidence="9">
    <location>
        <begin position="82"/>
        <end position="104"/>
    </location>
</feature>
<keyword evidence="5 8" id="KW-0812">Transmembrane</keyword>
<dbReference type="RefSeq" id="WP_090863485.1">
    <property type="nucleotide sequence ID" value="NZ_FNYE01000002.1"/>
</dbReference>
<sequence>MSGLGKRLIVEGAGTAWLVFVGCGTAVLNAGLQGSSVLVVPLAFGFALATAIYVFGRFSGAHFNPAVTVGFVTAQRFPVRDLAPYIAAQVLGAIAGAALLAYIASGRPGFALAASEFGANGYGDHSPADFQFHSALAVELAMSFAFVMARMLTSDGRSARLLGPLVTGVWLTLSYIVATPVTNASLNPARSTGPALFVGDWALDQLWLFWAAPLAGGVLAGLLHSYLLCHPNDALAPSSRGDRHGESA</sequence>
<dbReference type="PANTHER" id="PTHR19139:SF199">
    <property type="entry name" value="MIP17260P"/>
    <property type="match status" value="1"/>
</dbReference>
<evidence type="ECO:0000256" key="4">
    <source>
        <dbReference type="ARBA" id="ARBA00022475"/>
    </source>
</evidence>
<name>A0A1H6RM96_9BURK</name>
<dbReference type="PROSITE" id="PS00221">
    <property type="entry name" value="MIP"/>
    <property type="match status" value="1"/>
</dbReference>
<dbReference type="InterPro" id="IPR023271">
    <property type="entry name" value="Aquaporin-like"/>
</dbReference>
<comment type="similarity">
    <text evidence="2 8">Belongs to the MIP/aquaporin (TC 1.A.8) family.</text>
</comment>
<feature type="transmembrane region" description="Helical" evidence="9">
    <location>
        <begin position="130"/>
        <end position="149"/>
    </location>
</feature>
<evidence type="ECO:0000313" key="10">
    <source>
        <dbReference type="EMBL" id="SEI56938.1"/>
    </source>
</evidence>
<evidence type="ECO:0000256" key="8">
    <source>
        <dbReference type="RuleBase" id="RU000477"/>
    </source>
</evidence>
<organism evidence="10 11">
    <name type="scientific">Paraburkholderia diazotrophica</name>
    <dbReference type="NCBI Taxonomy" id="667676"/>
    <lineage>
        <taxon>Bacteria</taxon>
        <taxon>Pseudomonadati</taxon>
        <taxon>Pseudomonadota</taxon>
        <taxon>Betaproteobacteria</taxon>
        <taxon>Burkholderiales</taxon>
        <taxon>Burkholderiaceae</taxon>
        <taxon>Paraburkholderia</taxon>
    </lineage>
</organism>
<dbReference type="InterPro" id="IPR000425">
    <property type="entry name" value="MIP"/>
</dbReference>
<keyword evidence="7 9" id="KW-0472">Membrane</keyword>
<keyword evidence="3 8" id="KW-0813">Transport</keyword>
<feature type="transmembrane region" description="Helical" evidence="9">
    <location>
        <begin position="12"/>
        <end position="32"/>
    </location>
</feature>
<comment type="subcellular location">
    <subcellularLocation>
        <location evidence="1">Cell membrane</location>
        <topology evidence="1">Multi-pass membrane protein</topology>
    </subcellularLocation>
</comment>
<evidence type="ECO:0000256" key="7">
    <source>
        <dbReference type="ARBA" id="ARBA00023136"/>
    </source>
</evidence>
<evidence type="ECO:0000256" key="2">
    <source>
        <dbReference type="ARBA" id="ARBA00006175"/>
    </source>
</evidence>
<dbReference type="Proteomes" id="UP000198866">
    <property type="component" value="Unassembled WGS sequence"/>
</dbReference>
<keyword evidence="6 9" id="KW-1133">Transmembrane helix</keyword>
<dbReference type="PRINTS" id="PR00783">
    <property type="entry name" value="MINTRINSICP"/>
</dbReference>
<reference evidence="11" key="1">
    <citation type="submission" date="2016-10" db="EMBL/GenBank/DDBJ databases">
        <authorList>
            <person name="Varghese N."/>
            <person name="Submissions S."/>
        </authorList>
    </citation>
    <scope>NUCLEOTIDE SEQUENCE [LARGE SCALE GENOMIC DNA]</scope>
    <source>
        <strain evidence="11">LMG 26031</strain>
    </source>
</reference>
<dbReference type="PROSITE" id="PS51257">
    <property type="entry name" value="PROKAR_LIPOPROTEIN"/>
    <property type="match status" value="1"/>
</dbReference>
<dbReference type="STRING" id="667676.SAMN05192539_1002364"/>
<dbReference type="OrthoDB" id="9807293at2"/>
<dbReference type="Pfam" id="PF00230">
    <property type="entry name" value="MIP"/>
    <property type="match status" value="1"/>
</dbReference>
<dbReference type="EMBL" id="FNYE01000002">
    <property type="protein sequence ID" value="SEI56938.1"/>
    <property type="molecule type" value="Genomic_DNA"/>
</dbReference>
<evidence type="ECO:0000256" key="5">
    <source>
        <dbReference type="ARBA" id="ARBA00022692"/>
    </source>
</evidence>
<feature type="transmembrane region" description="Helical" evidence="9">
    <location>
        <begin position="207"/>
        <end position="229"/>
    </location>
</feature>
<accession>A0A1H6RM96</accession>
<dbReference type="GO" id="GO:0015250">
    <property type="term" value="F:water channel activity"/>
    <property type="evidence" value="ECO:0007669"/>
    <property type="project" value="TreeGrafter"/>
</dbReference>